<dbReference type="Gene3D" id="3.40.50.880">
    <property type="match status" value="1"/>
</dbReference>
<dbReference type="EMBL" id="BOMG01000122">
    <property type="protein sequence ID" value="GID61254.1"/>
    <property type="molecule type" value="Genomic_DNA"/>
</dbReference>
<reference evidence="2 3" key="1">
    <citation type="submission" date="2021-01" db="EMBL/GenBank/DDBJ databases">
        <title>Whole genome shotgun sequence of Actinoplanes couchii NBRC 106145.</title>
        <authorList>
            <person name="Komaki H."/>
            <person name="Tamura T."/>
        </authorList>
    </citation>
    <scope>NUCLEOTIDE SEQUENCE [LARGE SCALE GENOMIC DNA]</scope>
    <source>
        <strain evidence="2 3">NBRC 106145</strain>
    </source>
</reference>
<keyword evidence="3" id="KW-1185">Reference proteome</keyword>
<comment type="caution">
    <text evidence="2">The sequence shown here is derived from an EMBL/GenBank/DDBJ whole genome shotgun (WGS) entry which is preliminary data.</text>
</comment>
<proteinExistence type="predicted"/>
<dbReference type="PANTHER" id="PTHR48094">
    <property type="entry name" value="PROTEIN/NUCLEIC ACID DEGLYCASE DJ-1-RELATED"/>
    <property type="match status" value="1"/>
</dbReference>
<dbReference type="Pfam" id="PF01965">
    <property type="entry name" value="DJ-1_PfpI"/>
    <property type="match status" value="1"/>
</dbReference>
<dbReference type="SUPFAM" id="SSF52317">
    <property type="entry name" value="Class I glutamine amidotransferase-like"/>
    <property type="match status" value="1"/>
</dbReference>
<dbReference type="InterPro" id="IPR050325">
    <property type="entry name" value="Prot/Nucl_acid_deglycase"/>
</dbReference>
<protein>
    <submittedName>
        <fullName evidence="2">Dimethylallyltransferase</fullName>
    </submittedName>
</protein>
<evidence type="ECO:0000313" key="2">
    <source>
        <dbReference type="EMBL" id="GID61254.1"/>
    </source>
</evidence>
<organism evidence="2 3">
    <name type="scientific">Actinoplanes couchii</name>
    <dbReference type="NCBI Taxonomy" id="403638"/>
    <lineage>
        <taxon>Bacteria</taxon>
        <taxon>Bacillati</taxon>
        <taxon>Actinomycetota</taxon>
        <taxon>Actinomycetes</taxon>
        <taxon>Micromonosporales</taxon>
        <taxon>Micromonosporaceae</taxon>
        <taxon>Actinoplanes</taxon>
    </lineage>
</organism>
<evidence type="ECO:0000313" key="3">
    <source>
        <dbReference type="Proteomes" id="UP000612282"/>
    </source>
</evidence>
<dbReference type="Proteomes" id="UP000612282">
    <property type="component" value="Unassembled WGS sequence"/>
</dbReference>
<feature type="domain" description="DJ-1/PfpI" evidence="1">
    <location>
        <begin position="29"/>
        <end position="230"/>
    </location>
</feature>
<dbReference type="InterPro" id="IPR029062">
    <property type="entry name" value="Class_I_gatase-like"/>
</dbReference>
<name>A0ABQ3XRW5_9ACTN</name>
<accession>A0ABQ3XRW5</accession>
<dbReference type="CDD" id="cd03141">
    <property type="entry name" value="GATase1_Hsp31_like"/>
    <property type="match status" value="1"/>
</dbReference>
<dbReference type="RefSeq" id="WP_203809044.1">
    <property type="nucleotide sequence ID" value="NZ_BAAAQE010000119.1"/>
</dbReference>
<dbReference type="InterPro" id="IPR002818">
    <property type="entry name" value="DJ-1/PfpI"/>
</dbReference>
<dbReference type="PANTHER" id="PTHR48094:SF22">
    <property type="entry name" value="DJ-1_PFPI DOMAIN-CONTAINING PROTEIN"/>
    <property type="match status" value="1"/>
</dbReference>
<gene>
    <name evidence="2" type="ORF">Aco03nite_096580</name>
</gene>
<sequence>MTKKILFVISAADHWTLKDGTRRPSGFWAEEVVLPYEKFKAAGYDIAAATPGGVSPTVDELSLRPEYAGGEENAIRMRAALAEAAELAKPMPIEDVDLTEYDAVFYPGGFGPMEDLSSDTASAKLLAGTLKSGKILALVCHGPAALLATVDTRGASPFHGYRLTGFSNAEEALGGVSDQAKWLLQDRLEQELAADYVEGASYQPHTVTDRNLYTGQNPASAAPLADEVLKALA</sequence>
<evidence type="ECO:0000259" key="1">
    <source>
        <dbReference type="Pfam" id="PF01965"/>
    </source>
</evidence>